<feature type="region of interest" description="Disordered" evidence="1">
    <location>
        <begin position="43"/>
        <end position="74"/>
    </location>
</feature>
<gene>
    <name evidence="2" type="ORF">GX50_01493</name>
</gene>
<dbReference type="EMBL" id="PDND01000018">
    <property type="protein sequence ID" value="PGH35645.1"/>
    <property type="molecule type" value="Genomic_DNA"/>
</dbReference>
<proteinExistence type="predicted"/>
<evidence type="ECO:0000256" key="1">
    <source>
        <dbReference type="SAM" id="MobiDB-lite"/>
    </source>
</evidence>
<feature type="compositionally biased region" description="Low complexity" evidence="1">
    <location>
        <begin position="284"/>
        <end position="304"/>
    </location>
</feature>
<evidence type="ECO:0000313" key="3">
    <source>
        <dbReference type="Proteomes" id="UP000226031"/>
    </source>
</evidence>
<reference evidence="2 3" key="1">
    <citation type="submission" date="2017-10" db="EMBL/GenBank/DDBJ databases">
        <title>Comparative genomics in systemic dimorphic fungi from Ajellomycetaceae.</title>
        <authorList>
            <person name="Munoz J.F."/>
            <person name="Mcewen J.G."/>
            <person name="Clay O.K."/>
            <person name="Cuomo C.A."/>
        </authorList>
    </citation>
    <scope>NUCLEOTIDE SEQUENCE [LARGE SCALE GENOMIC DNA]</scope>
    <source>
        <strain evidence="2 3">UAMH4076</strain>
    </source>
</reference>
<feature type="region of interest" description="Disordered" evidence="1">
    <location>
        <begin position="112"/>
        <end position="328"/>
    </location>
</feature>
<feature type="compositionally biased region" description="Low complexity" evidence="1">
    <location>
        <begin position="236"/>
        <end position="249"/>
    </location>
</feature>
<dbReference type="Pfam" id="PF12855">
    <property type="entry name" value="Ecl1"/>
    <property type="match status" value="1"/>
</dbReference>
<dbReference type="Proteomes" id="UP000226031">
    <property type="component" value="Unassembled WGS sequence"/>
</dbReference>
<accession>A0A2B7ZPR9</accession>
<feature type="compositionally biased region" description="Low complexity" evidence="1">
    <location>
        <begin position="44"/>
        <end position="55"/>
    </location>
</feature>
<feature type="compositionally biased region" description="Polar residues" evidence="1">
    <location>
        <begin position="218"/>
        <end position="227"/>
    </location>
</feature>
<organism evidence="2 3">
    <name type="scientific">[Emmonsia] crescens</name>
    <dbReference type="NCBI Taxonomy" id="73230"/>
    <lineage>
        <taxon>Eukaryota</taxon>
        <taxon>Fungi</taxon>
        <taxon>Dikarya</taxon>
        <taxon>Ascomycota</taxon>
        <taxon>Pezizomycotina</taxon>
        <taxon>Eurotiomycetes</taxon>
        <taxon>Eurotiomycetidae</taxon>
        <taxon>Onygenales</taxon>
        <taxon>Ajellomycetaceae</taxon>
        <taxon>Emergomyces</taxon>
    </lineage>
</organism>
<dbReference type="InterPro" id="IPR024368">
    <property type="entry name" value="Ecl1/2/3"/>
</dbReference>
<dbReference type="VEuPathDB" id="FungiDB:EMCG_03475"/>
<feature type="compositionally biased region" description="Polar residues" evidence="1">
    <location>
        <begin position="268"/>
        <end position="283"/>
    </location>
</feature>
<sequence>MSSSPLPSKTPPPPPPLPSPACNYHVKTPVSSLKGQRIVRQFVTRSITTSGPSSPRSRRAKARPVTAKQGEVEEDDKRPFMATAFLQFCATCERQIMIPSDSILYCSESCRRQDSSKPPEISRVTTQTMTSSKHSPPASPLSSTPKSIVAPMVPTQPASCSPSPLIRIPANNHEGTSELDPTEWKPKIPLRPTNPPVTSSEASRYLSLFQKPEPPSIVTDNGNSITACKTGDENNNHNNNNSNNTNNNNNDDDDDDDDTVYPRPVSITHRSSASISTTGQGTLPSLAHSPTTSAASSLLLDSPTEPAACVPTTSTIRPPPPPHPSLLLLPESATHQRSSLPPRHNPSTGTTRDFDLAMPYIIADANDEVVPAAAVKNEKRTTAAAAAAGGGCFLRQEKLVR</sequence>
<name>A0A2B7ZPR9_9EURO</name>
<feature type="compositionally biased region" description="Pro residues" evidence="1">
    <location>
        <begin position="8"/>
        <end position="19"/>
    </location>
</feature>
<feature type="compositionally biased region" description="Polar residues" evidence="1">
    <location>
        <begin position="123"/>
        <end position="146"/>
    </location>
</feature>
<feature type="compositionally biased region" description="Acidic residues" evidence="1">
    <location>
        <begin position="250"/>
        <end position="259"/>
    </location>
</feature>
<dbReference type="AlphaFoldDB" id="A0A2B7ZPR9"/>
<comment type="caution">
    <text evidence="2">The sequence shown here is derived from an EMBL/GenBank/DDBJ whole genome shotgun (WGS) entry which is preliminary data.</text>
</comment>
<evidence type="ECO:0000313" key="2">
    <source>
        <dbReference type="EMBL" id="PGH35645.1"/>
    </source>
</evidence>
<protein>
    <submittedName>
        <fullName evidence="2">Uncharacterized protein</fullName>
    </submittedName>
</protein>
<keyword evidence="3" id="KW-1185">Reference proteome</keyword>
<feature type="region of interest" description="Disordered" evidence="1">
    <location>
        <begin position="1"/>
        <end position="23"/>
    </location>
</feature>